<protein>
    <submittedName>
        <fullName evidence="2">Cytochrome P450</fullName>
    </submittedName>
</protein>
<evidence type="ECO:0000313" key="1">
    <source>
        <dbReference type="EMBL" id="BCS01977.1"/>
    </source>
</evidence>
<dbReference type="Proteomes" id="UP000661280">
    <property type="component" value="Chromosome 6"/>
</dbReference>
<keyword evidence="4" id="KW-1185">Reference proteome</keyword>
<reference evidence="1" key="4">
    <citation type="submission" date="2021-02" db="EMBL/GenBank/DDBJ databases">
        <title>Aspergillus luchuensis mut. kawachii IFO 4304 genome sequence.</title>
        <authorList>
            <person name="Mori K."/>
            <person name="Kadooka C."/>
            <person name="Goto M."/>
            <person name="Futagami T."/>
        </authorList>
    </citation>
    <scope>NUCLEOTIDE SEQUENCE</scope>
    <source>
        <strain evidence="1">IFO 4308</strain>
    </source>
</reference>
<gene>
    <name evidence="1" type="ORF">AKAW2_60241S</name>
    <name evidence="2" type="ORF">RIB2604_03701560</name>
</gene>
<name>A0A146G0A2_ASPKA</name>
<evidence type="ECO:0000313" key="3">
    <source>
        <dbReference type="Proteomes" id="UP000075230"/>
    </source>
</evidence>
<evidence type="ECO:0000313" key="2">
    <source>
        <dbReference type="EMBL" id="GAT30947.1"/>
    </source>
</evidence>
<dbReference type="RefSeq" id="XP_041545739.1">
    <property type="nucleotide sequence ID" value="XM_041692345.1"/>
</dbReference>
<proteinExistence type="predicted"/>
<reference evidence="1" key="3">
    <citation type="submission" date="2021-01" db="EMBL/GenBank/DDBJ databases">
        <authorList>
            <consortium name="Aspergillus luchuensis mut. kawachii IFO 4304 genome sequencing consortium"/>
            <person name="Kazuki M."/>
            <person name="Futagami T."/>
        </authorList>
    </citation>
    <scope>NUCLEOTIDE SEQUENCE</scope>
    <source>
        <strain evidence="1">IFO 4308</strain>
    </source>
</reference>
<organism evidence="2 3">
    <name type="scientific">Aspergillus kawachii</name>
    <name type="common">White koji mold</name>
    <name type="synonym">Aspergillus awamori var. kawachi</name>
    <dbReference type="NCBI Taxonomy" id="1069201"/>
    <lineage>
        <taxon>Eukaryota</taxon>
        <taxon>Fungi</taxon>
        <taxon>Dikarya</taxon>
        <taxon>Ascomycota</taxon>
        <taxon>Pezizomycotina</taxon>
        <taxon>Eurotiomycetes</taxon>
        <taxon>Eurotiomycetidae</taxon>
        <taxon>Eurotiales</taxon>
        <taxon>Aspergillaceae</taxon>
        <taxon>Aspergillus</taxon>
        <taxon>Aspergillus subgen. Circumdati</taxon>
    </lineage>
</organism>
<accession>A0A146G0A2</accession>
<dbReference type="OrthoDB" id="5243143at2759"/>
<sequence>MTMLPPSMANEIRNKEHSSFSQWAMKAFHGNLPGFDGFRESGQDSGIVQAVIANDPTKSLSH</sequence>
<dbReference type="EMBL" id="BCWF01000036">
    <property type="protein sequence ID" value="GAT30947.1"/>
    <property type="molecule type" value="Genomic_DNA"/>
</dbReference>
<reference evidence="2 3" key="1">
    <citation type="journal article" date="2016" name="DNA Res.">
        <title>Genome sequence of Aspergillus luchuensis NBRC 4314.</title>
        <authorList>
            <person name="Yamada O."/>
            <person name="Machida M."/>
            <person name="Hosoyama A."/>
            <person name="Goto M."/>
            <person name="Takahashi T."/>
            <person name="Futagami T."/>
            <person name="Yamagata Y."/>
            <person name="Takeuchi M."/>
            <person name="Kobayashi T."/>
            <person name="Koike H."/>
            <person name="Abe K."/>
            <person name="Asai K."/>
            <person name="Arita M."/>
            <person name="Fujita N."/>
            <person name="Fukuda K."/>
            <person name="Higa K."/>
            <person name="Horikawa H."/>
            <person name="Ishikawa T."/>
            <person name="Jinno K."/>
            <person name="Kato Y."/>
            <person name="Kirimura K."/>
            <person name="Mizutani O."/>
            <person name="Nakasone K."/>
            <person name="Sano M."/>
            <person name="Shiraishi Y."/>
            <person name="Tsukahara M."/>
            <person name="Gomi K."/>
        </authorList>
    </citation>
    <scope>NUCLEOTIDE SEQUENCE [LARGE SCALE GENOMIC DNA]</scope>
    <source>
        <strain evidence="2 3">RIB 2604</strain>
    </source>
</reference>
<dbReference type="VEuPathDB" id="FungiDB:ASPFODRAFT_219047"/>
<dbReference type="AlphaFoldDB" id="A0A146G0A2"/>
<dbReference type="Proteomes" id="UP000075230">
    <property type="component" value="Unassembled WGS sequence"/>
</dbReference>
<dbReference type="EMBL" id="AP024430">
    <property type="protein sequence ID" value="BCS01977.1"/>
    <property type="molecule type" value="Genomic_DNA"/>
</dbReference>
<dbReference type="GeneID" id="64963298"/>
<reference evidence="3" key="2">
    <citation type="submission" date="2016-02" db="EMBL/GenBank/DDBJ databases">
        <title>Genome sequencing of Aspergillus luchuensis NBRC 4314.</title>
        <authorList>
            <person name="Yamada O."/>
        </authorList>
    </citation>
    <scope>NUCLEOTIDE SEQUENCE [LARGE SCALE GENOMIC DNA]</scope>
    <source>
        <strain evidence="3">RIB 2604</strain>
    </source>
</reference>
<evidence type="ECO:0000313" key="4">
    <source>
        <dbReference type="Proteomes" id="UP000661280"/>
    </source>
</evidence>
<dbReference type="KEGG" id="aluc:AKAW2_60241S"/>